<comment type="caution">
    <text evidence="1">The sequence shown here is derived from an EMBL/GenBank/DDBJ whole genome shotgun (WGS) entry which is preliminary data.</text>
</comment>
<dbReference type="Proteomes" id="UP000827133">
    <property type="component" value="Unassembled WGS sequence"/>
</dbReference>
<protein>
    <submittedName>
        <fullName evidence="1">Uncharacterized protein</fullName>
    </submittedName>
</protein>
<evidence type="ECO:0000313" key="1">
    <source>
        <dbReference type="EMBL" id="KAG9503494.1"/>
    </source>
</evidence>
<dbReference type="AlphaFoldDB" id="A0A9P8IRV2"/>
<dbReference type="RefSeq" id="XP_044682494.1">
    <property type="nucleotide sequence ID" value="XM_044824003.1"/>
</dbReference>
<reference evidence="1" key="1">
    <citation type="journal article" date="2021" name="Mol. Plant Microbe Interact.">
        <title>Telomere to telomere genome assembly of Fusarium musae F31, causal agent of crown rot disease of banana.</title>
        <authorList>
            <person name="Degradi L."/>
            <person name="Tava V."/>
            <person name="Kunova A."/>
            <person name="Cortesi P."/>
            <person name="Saracchi M."/>
            <person name="Pasquali M."/>
        </authorList>
    </citation>
    <scope>NUCLEOTIDE SEQUENCE</scope>
    <source>
        <strain evidence="1">F31</strain>
    </source>
</reference>
<evidence type="ECO:0000313" key="2">
    <source>
        <dbReference type="Proteomes" id="UP000827133"/>
    </source>
</evidence>
<keyword evidence="2" id="KW-1185">Reference proteome</keyword>
<gene>
    <name evidence="1" type="ORF">J7337_006339</name>
</gene>
<accession>A0A9P8IRV2</accession>
<dbReference type="GeneID" id="68314195"/>
<dbReference type="EMBL" id="JAHBCI010000004">
    <property type="protein sequence ID" value="KAG9503494.1"/>
    <property type="molecule type" value="Genomic_DNA"/>
</dbReference>
<dbReference type="KEGG" id="fmu:J7337_006339"/>
<organism evidence="1 2">
    <name type="scientific">Fusarium musae</name>
    <dbReference type="NCBI Taxonomy" id="1042133"/>
    <lineage>
        <taxon>Eukaryota</taxon>
        <taxon>Fungi</taxon>
        <taxon>Dikarya</taxon>
        <taxon>Ascomycota</taxon>
        <taxon>Pezizomycotina</taxon>
        <taxon>Sordariomycetes</taxon>
        <taxon>Hypocreomycetidae</taxon>
        <taxon>Hypocreales</taxon>
        <taxon>Nectriaceae</taxon>
        <taxon>Fusarium</taxon>
    </lineage>
</organism>
<sequence>MAWRTEPEFEQLFSDQVDEESRTPTQRLFLKLYDLYKELHNDQQQLREGQNHITRLCVALSSLSNLVYLEVNDVRNNGGLEHLDAADFAHTGYDDTILQHFSPILRKSRWCGSFKTIHTATPPVEMIGTLCSELADKGLRPRIIRLRLVPPPSMQAWKPSLLQQSGLKSLVSQTTKLKLYVDFEARSFELKENPRHEMLALCSITQSFLSAPHLEDTHVEFIGYPRLNRRPTISLEDVLPANVLWPRLRKADEVLGHPTLGGPAKHGLASLLVAGRQLG</sequence>
<proteinExistence type="predicted"/>
<name>A0A9P8IRV2_9HYPO</name>